<organism evidence="1 2">
    <name type="scientific">Aquirufa nivalisilvae</name>
    <dbReference type="NCBI Taxonomy" id="2516557"/>
    <lineage>
        <taxon>Bacteria</taxon>
        <taxon>Pseudomonadati</taxon>
        <taxon>Bacteroidota</taxon>
        <taxon>Cytophagia</taxon>
        <taxon>Cytophagales</taxon>
        <taxon>Flectobacillaceae</taxon>
        <taxon>Aquirufa</taxon>
    </lineage>
</organism>
<keyword evidence="2" id="KW-1185">Reference proteome</keyword>
<dbReference type="EMBL" id="CP029346">
    <property type="protein sequence ID" value="AWL08886.1"/>
    <property type="molecule type" value="Genomic_DNA"/>
</dbReference>
<accession>A0A2S2DU58</accession>
<evidence type="ECO:0000313" key="1">
    <source>
        <dbReference type="EMBL" id="AWL08886.1"/>
    </source>
</evidence>
<proteinExistence type="predicted"/>
<dbReference type="AlphaFoldDB" id="A0A2S2DU58"/>
<dbReference type="KEGG" id="psez:HME7025_01022"/>
<name>A0A2S2DU58_9BACT</name>
<sequence>MCKFGCFKRNLMKSAIQRFFLVFMSAWLLIGHVGFAYRISDCLVTGKKKVTWATPSSSSSSSKETSISRAACYEYAHIQVKFSFDQQIKKVQNTLDQTQICSEVFVPTFSNPANLIAIDREGTIQEFPYLKPLHERLAFIQRYNI</sequence>
<dbReference type="Proteomes" id="UP000245468">
    <property type="component" value="Chromosome"/>
</dbReference>
<gene>
    <name evidence="1" type="ORF">HME7025_01022</name>
</gene>
<reference evidence="2" key="1">
    <citation type="submission" date="2018-05" db="EMBL/GenBank/DDBJ databases">
        <title>Pseudarcicella sp. HME7025 Genome sequencing and assembly.</title>
        <authorList>
            <person name="Kim H."/>
            <person name="Kang H."/>
            <person name="Joh K."/>
        </authorList>
    </citation>
    <scope>NUCLEOTIDE SEQUENCE [LARGE SCALE GENOMIC DNA]</scope>
    <source>
        <strain evidence="2">HME7025</strain>
    </source>
</reference>
<evidence type="ECO:0000313" key="2">
    <source>
        <dbReference type="Proteomes" id="UP000245468"/>
    </source>
</evidence>
<protein>
    <submittedName>
        <fullName evidence="1">Uncharacterized protein</fullName>
    </submittedName>
</protein>